<keyword evidence="4" id="KW-1185">Reference proteome</keyword>
<dbReference type="PANTHER" id="PTHR11091">
    <property type="entry name" value="OXIDOREDUCTASE-RELATED"/>
    <property type="match status" value="1"/>
</dbReference>
<dbReference type="InterPro" id="IPR003767">
    <property type="entry name" value="Malate/L-lactate_DH-like"/>
</dbReference>
<dbReference type="InterPro" id="IPR043144">
    <property type="entry name" value="Mal/L-sulf/L-lact_DH-like_ah"/>
</dbReference>
<name>A0ABU3DGT3_9RHOB</name>
<dbReference type="InterPro" id="IPR043143">
    <property type="entry name" value="Mal/L-sulf/L-lact_DH-like_NADP"/>
</dbReference>
<accession>A0ABU3DGT3</accession>
<gene>
    <name evidence="3" type="ORF">RM543_09525</name>
</gene>
<evidence type="ECO:0000313" key="4">
    <source>
        <dbReference type="Proteomes" id="UP001265259"/>
    </source>
</evidence>
<dbReference type="PANTHER" id="PTHR11091:SF0">
    <property type="entry name" value="MALATE DEHYDROGENASE"/>
    <property type="match status" value="1"/>
</dbReference>
<keyword evidence="2" id="KW-0560">Oxidoreductase</keyword>
<reference evidence="3 4" key="1">
    <citation type="submission" date="2023-09" db="EMBL/GenBank/DDBJ databases">
        <authorList>
            <person name="Rey-Velasco X."/>
        </authorList>
    </citation>
    <scope>NUCLEOTIDE SEQUENCE [LARGE SCALE GENOMIC DNA]</scope>
    <source>
        <strain evidence="3 4">F158</strain>
    </source>
</reference>
<dbReference type="Proteomes" id="UP001265259">
    <property type="component" value="Unassembled WGS sequence"/>
</dbReference>
<comment type="caution">
    <text evidence="3">The sequence shown here is derived from an EMBL/GenBank/DDBJ whole genome shotgun (WGS) entry which is preliminary data.</text>
</comment>
<dbReference type="Pfam" id="PF02615">
    <property type="entry name" value="Ldh_2"/>
    <property type="match status" value="1"/>
</dbReference>
<evidence type="ECO:0000313" key="3">
    <source>
        <dbReference type="EMBL" id="MDT0682925.1"/>
    </source>
</evidence>
<sequence length="347" mass="35879">MGDSVRVGIAALEARVQGILEICGVAPMPAGAVARVIVAGERDGCASHGLHRLEQCLQVLKAGQVEPEAEPRLAAGEGPILRVDAGGGFASAAWELARPALIARSRELGLAALAITDCLHFAALWPEVEDLARAGLASISMCPSYATVAPFGGTEPLLGTNPFAFGWPRPDADPYVFDFATSVAARGEVELHRKAGTELPEGWAVDAKGAPTREPQAALDGALLTFGAHKGTAISAMIELLAGAMLGDRMSVEAREFAGGAALPPRHGALILAFDPGTFAAGSGRDPGREGERLIEALGGQTGRLPSQRRYAARKISEADGIALSAEQMATLDRLSEGGLDAVREPG</sequence>
<dbReference type="Gene3D" id="1.10.1530.10">
    <property type="match status" value="1"/>
</dbReference>
<dbReference type="SUPFAM" id="SSF89733">
    <property type="entry name" value="L-sulfolactate dehydrogenase-like"/>
    <property type="match status" value="1"/>
</dbReference>
<evidence type="ECO:0000256" key="1">
    <source>
        <dbReference type="ARBA" id="ARBA00006056"/>
    </source>
</evidence>
<comment type="similarity">
    <text evidence="1">Belongs to the LDH2/MDH2 oxidoreductase family.</text>
</comment>
<dbReference type="EMBL" id="JAVRHL010000002">
    <property type="protein sequence ID" value="MDT0682925.1"/>
    <property type="molecule type" value="Genomic_DNA"/>
</dbReference>
<dbReference type="Gene3D" id="3.30.1370.60">
    <property type="entry name" value="Hypothetical oxidoreductase yiak, domain 2"/>
    <property type="match status" value="1"/>
</dbReference>
<protein>
    <submittedName>
        <fullName evidence="3">Ldh family oxidoreductase</fullName>
    </submittedName>
</protein>
<dbReference type="RefSeq" id="WP_311690923.1">
    <property type="nucleotide sequence ID" value="NZ_JAVRHL010000002.1"/>
</dbReference>
<dbReference type="InterPro" id="IPR036111">
    <property type="entry name" value="Mal/L-sulfo/L-lacto_DH-like_sf"/>
</dbReference>
<organism evidence="3 4">
    <name type="scientific">Tropicimonas omnivorans</name>
    <dbReference type="NCBI Taxonomy" id="3075590"/>
    <lineage>
        <taxon>Bacteria</taxon>
        <taxon>Pseudomonadati</taxon>
        <taxon>Pseudomonadota</taxon>
        <taxon>Alphaproteobacteria</taxon>
        <taxon>Rhodobacterales</taxon>
        <taxon>Roseobacteraceae</taxon>
        <taxon>Tropicimonas</taxon>
    </lineage>
</organism>
<evidence type="ECO:0000256" key="2">
    <source>
        <dbReference type="ARBA" id="ARBA00023002"/>
    </source>
</evidence>
<proteinExistence type="inferred from homology"/>